<feature type="compositionally biased region" description="Basic and acidic residues" evidence="2">
    <location>
        <begin position="203"/>
        <end position="213"/>
    </location>
</feature>
<dbReference type="GO" id="GO:0031175">
    <property type="term" value="P:neuron projection development"/>
    <property type="evidence" value="ECO:0007669"/>
    <property type="project" value="TreeGrafter"/>
</dbReference>
<dbReference type="AlphaFoldDB" id="A0A099ZJU4"/>
<evidence type="ECO:0000256" key="2">
    <source>
        <dbReference type="SAM" id="MobiDB-lite"/>
    </source>
</evidence>
<dbReference type="SMART" id="SM00060">
    <property type="entry name" value="FN3"/>
    <property type="match status" value="5"/>
</dbReference>
<dbReference type="Gene3D" id="2.60.40.10">
    <property type="entry name" value="Immunoglobulins"/>
    <property type="match status" value="6"/>
</dbReference>
<dbReference type="Proteomes" id="UP000053641">
    <property type="component" value="Unassembled WGS sequence"/>
</dbReference>
<feature type="domain" description="Fibronectin type-III" evidence="3">
    <location>
        <begin position="109"/>
        <end position="204"/>
    </location>
</feature>
<dbReference type="GO" id="GO:0030155">
    <property type="term" value="P:regulation of cell adhesion"/>
    <property type="evidence" value="ECO:0007669"/>
    <property type="project" value="TreeGrafter"/>
</dbReference>
<dbReference type="InterPro" id="IPR036116">
    <property type="entry name" value="FN3_sf"/>
</dbReference>
<dbReference type="Pfam" id="PF00041">
    <property type="entry name" value="fn3"/>
    <property type="match status" value="5"/>
</dbReference>
<feature type="region of interest" description="Disordered" evidence="2">
    <location>
        <begin position="293"/>
        <end position="315"/>
    </location>
</feature>
<dbReference type="SUPFAM" id="SSF49265">
    <property type="entry name" value="Fibronectin type III"/>
    <property type="match status" value="5"/>
</dbReference>
<evidence type="ECO:0000313" key="4">
    <source>
        <dbReference type="EMBL" id="KGL81238.1"/>
    </source>
</evidence>
<keyword evidence="5" id="KW-1185">Reference proteome</keyword>
<feature type="compositionally biased region" description="Basic and acidic residues" evidence="2">
    <location>
        <begin position="71"/>
        <end position="85"/>
    </location>
</feature>
<name>A0A099ZJU4_TINGU</name>
<feature type="region of interest" description="Disordered" evidence="2">
    <location>
        <begin position="197"/>
        <end position="216"/>
    </location>
</feature>
<evidence type="ECO:0000256" key="1">
    <source>
        <dbReference type="ARBA" id="ARBA00022737"/>
    </source>
</evidence>
<feature type="domain" description="Fibronectin type-III" evidence="3">
    <location>
        <begin position="305"/>
        <end position="400"/>
    </location>
</feature>
<dbReference type="InterPro" id="IPR003961">
    <property type="entry name" value="FN3_dom"/>
</dbReference>
<gene>
    <name evidence="4" type="ORF">N309_09966</name>
</gene>
<dbReference type="PROSITE" id="PS50853">
    <property type="entry name" value="FN3"/>
    <property type="match status" value="5"/>
</dbReference>
<reference evidence="4 5" key="1">
    <citation type="submission" date="2014-06" db="EMBL/GenBank/DDBJ databases">
        <title>Genome evolution of avian class.</title>
        <authorList>
            <person name="Zhang G."/>
            <person name="Li C."/>
        </authorList>
    </citation>
    <scope>NUCLEOTIDE SEQUENCE [LARGE SCALE GENOMIC DNA]</scope>
    <source>
        <strain evidence="4">BGI_N309</strain>
    </source>
</reference>
<dbReference type="STRING" id="94827.A0A099ZJU4"/>
<dbReference type="PANTHER" id="PTHR46708:SF3">
    <property type="entry name" value="TENASCIN-X"/>
    <property type="match status" value="1"/>
</dbReference>
<protein>
    <submittedName>
        <fullName evidence="4">Tenascin-X</fullName>
    </submittedName>
</protein>
<accession>A0A099ZJU4</accession>
<dbReference type="PANTHER" id="PTHR46708">
    <property type="entry name" value="TENASCIN"/>
    <property type="match status" value="1"/>
</dbReference>
<proteinExistence type="predicted"/>
<feature type="compositionally biased region" description="Acidic residues" evidence="2">
    <location>
        <begin position="295"/>
        <end position="305"/>
    </location>
</feature>
<dbReference type="FunFam" id="2.60.40.10:FF:000024">
    <property type="entry name" value="Tenascin-X"/>
    <property type="match status" value="4"/>
</dbReference>
<sequence length="588" mass="64586">GLRDHVDTVVIRYRLVGGPEGAGGELQVPGDVAFARIPGLVPGATYHVEVHGVVQGQTSKSYSTQVTTGSDDGREPPPDEGHQYEMEVPEGTEPHSTVAEAAPPVEEEPPSRPRLGDLTASNVTPTSIQLDWTVLEGSFDSFTVQYKDAQGQPQAMAVDGGSRTVTVPNLVPSRRYKFNLYGVWGRKRIGLISTEAVTAPSPPREEPSSRPELGDLTASHVTPTSIQLEWTVPKGTFDSFTMQYKDAQGQPQVVPVDGESRTVTVPDLVPSRRYKFNLYGVWGRKRLGPISTDAVTEEEEEEEEPPSPPQLGDLTASHITPNSIQLDWTVPEGTFDSFTVQYKDAEGQPQVIPVDGESRTVTVPDLVPSRRYKFNLYGMWGRKRLGPISTDAVTAPAMEKEKPPSQPLLDELTVSHVTPTSVQLDWTVPEGTFDSFMVQYKDTQGQSQVLVVDSGSRTMTVSHLEPSHHYKFNLYGIWGRKRLGPISTDAITEPPKEEPPSRPQMGDLTASHITSNSIQLDWTVPEGTFDSFTVQYKDAQGQPQVVPVDGESRTVTVSDLVPSRRYKFNLYGLWGRKRLGPISTDAVT</sequence>
<feature type="non-terminal residue" evidence="4">
    <location>
        <position position="588"/>
    </location>
</feature>
<dbReference type="CDD" id="cd00063">
    <property type="entry name" value="FN3"/>
    <property type="match status" value="5"/>
</dbReference>
<keyword evidence="1" id="KW-0677">Repeat</keyword>
<evidence type="ECO:0000259" key="3">
    <source>
        <dbReference type="PROSITE" id="PS50853"/>
    </source>
</evidence>
<feature type="region of interest" description="Disordered" evidence="2">
    <location>
        <begin position="57"/>
        <end position="120"/>
    </location>
</feature>
<dbReference type="InterPro" id="IPR013783">
    <property type="entry name" value="Ig-like_fold"/>
</dbReference>
<evidence type="ECO:0000313" key="5">
    <source>
        <dbReference type="Proteomes" id="UP000053641"/>
    </source>
</evidence>
<dbReference type="GO" id="GO:0005615">
    <property type="term" value="C:extracellular space"/>
    <property type="evidence" value="ECO:0007669"/>
    <property type="project" value="TreeGrafter"/>
</dbReference>
<feature type="non-terminal residue" evidence="4">
    <location>
        <position position="1"/>
    </location>
</feature>
<dbReference type="InterPro" id="IPR050991">
    <property type="entry name" value="ECM_Regulatory_Proteins"/>
</dbReference>
<feature type="domain" description="Fibronectin type-III" evidence="3">
    <location>
        <begin position="403"/>
        <end position="497"/>
    </location>
</feature>
<dbReference type="EMBL" id="KL893812">
    <property type="protein sequence ID" value="KGL81238.1"/>
    <property type="molecule type" value="Genomic_DNA"/>
</dbReference>
<feature type="domain" description="Fibronectin type-III" evidence="3">
    <location>
        <begin position="499"/>
        <end position="588"/>
    </location>
</feature>
<organism evidence="4 5">
    <name type="scientific">Tinamus guttatus</name>
    <name type="common">White-throated tinamou</name>
    <dbReference type="NCBI Taxonomy" id="94827"/>
    <lineage>
        <taxon>Eukaryota</taxon>
        <taxon>Metazoa</taxon>
        <taxon>Chordata</taxon>
        <taxon>Craniata</taxon>
        <taxon>Vertebrata</taxon>
        <taxon>Euteleostomi</taxon>
        <taxon>Archelosauria</taxon>
        <taxon>Archosauria</taxon>
        <taxon>Dinosauria</taxon>
        <taxon>Saurischia</taxon>
        <taxon>Theropoda</taxon>
        <taxon>Coelurosauria</taxon>
        <taxon>Aves</taxon>
        <taxon>Palaeognathae</taxon>
        <taxon>Tinamiformes</taxon>
        <taxon>Tinamidae</taxon>
        <taxon>Tinamus</taxon>
    </lineage>
</organism>
<feature type="compositionally biased region" description="Polar residues" evidence="2">
    <location>
        <begin position="57"/>
        <end position="70"/>
    </location>
</feature>
<feature type="domain" description="Fibronectin type-III" evidence="3">
    <location>
        <begin position="212"/>
        <end position="301"/>
    </location>
</feature>